<keyword evidence="4" id="KW-0804">Transcription</keyword>
<protein>
    <submittedName>
        <fullName evidence="6">RNA polymerase, sigma-24 subunit, ECF subfamily</fullName>
    </submittedName>
</protein>
<dbReference type="Pfam" id="PF08281">
    <property type="entry name" value="Sigma70_r4_2"/>
    <property type="match status" value="1"/>
</dbReference>
<dbReference type="Proteomes" id="UP000001887">
    <property type="component" value="Chromosome"/>
</dbReference>
<evidence type="ECO:0000313" key="7">
    <source>
        <dbReference type="Proteomes" id="UP000001887"/>
    </source>
</evidence>
<name>D2QWX4_PIRSD</name>
<evidence type="ECO:0000313" key="6">
    <source>
        <dbReference type="EMBL" id="ADB16078.1"/>
    </source>
</evidence>
<dbReference type="InterPro" id="IPR013324">
    <property type="entry name" value="RNA_pol_sigma_r3/r4-like"/>
</dbReference>
<evidence type="ECO:0000256" key="3">
    <source>
        <dbReference type="ARBA" id="ARBA00023082"/>
    </source>
</evidence>
<dbReference type="PANTHER" id="PTHR43133">
    <property type="entry name" value="RNA POLYMERASE ECF-TYPE SIGMA FACTO"/>
    <property type="match status" value="1"/>
</dbReference>
<dbReference type="NCBIfam" id="TIGR02937">
    <property type="entry name" value="sigma70-ECF"/>
    <property type="match status" value="1"/>
</dbReference>
<dbReference type="GO" id="GO:0006352">
    <property type="term" value="P:DNA-templated transcription initiation"/>
    <property type="evidence" value="ECO:0007669"/>
    <property type="project" value="InterPro"/>
</dbReference>
<keyword evidence="7" id="KW-1185">Reference proteome</keyword>
<dbReference type="KEGG" id="psl:Psta_1402"/>
<proteinExistence type="inferred from homology"/>
<dbReference type="OrthoDB" id="273655at2"/>
<dbReference type="HOGENOM" id="CLU_047691_3_0_0"/>
<evidence type="ECO:0000256" key="1">
    <source>
        <dbReference type="ARBA" id="ARBA00010641"/>
    </source>
</evidence>
<organism evidence="6 7">
    <name type="scientific">Pirellula staleyi (strain ATCC 27377 / DSM 6068 / ICPB 4128)</name>
    <name type="common">Pirella staleyi</name>
    <dbReference type="NCBI Taxonomy" id="530564"/>
    <lineage>
        <taxon>Bacteria</taxon>
        <taxon>Pseudomonadati</taxon>
        <taxon>Planctomycetota</taxon>
        <taxon>Planctomycetia</taxon>
        <taxon>Pirellulales</taxon>
        <taxon>Pirellulaceae</taxon>
        <taxon>Pirellula</taxon>
    </lineage>
</organism>
<dbReference type="AlphaFoldDB" id="D2QWX4"/>
<dbReference type="SUPFAM" id="SSF88659">
    <property type="entry name" value="Sigma3 and sigma4 domains of RNA polymerase sigma factors"/>
    <property type="match status" value="1"/>
</dbReference>
<evidence type="ECO:0000259" key="5">
    <source>
        <dbReference type="Pfam" id="PF08281"/>
    </source>
</evidence>
<evidence type="ECO:0000256" key="4">
    <source>
        <dbReference type="ARBA" id="ARBA00023163"/>
    </source>
</evidence>
<dbReference type="STRING" id="530564.Psta_1402"/>
<keyword evidence="2" id="KW-0805">Transcription regulation</keyword>
<dbReference type="PANTHER" id="PTHR43133:SF63">
    <property type="entry name" value="RNA POLYMERASE SIGMA FACTOR FECI-RELATED"/>
    <property type="match status" value="1"/>
</dbReference>
<dbReference type="InterPro" id="IPR014284">
    <property type="entry name" value="RNA_pol_sigma-70_dom"/>
</dbReference>
<dbReference type="InterPro" id="IPR036388">
    <property type="entry name" value="WH-like_DNA-bd_sf"/>
</dbReference>
<gene>
    <name evidence="6" type="ordered locus">Psta_1402</name>
</gene>
<dbReference type="Gene3D" id="1.10.10.10">
    <property type="entry name" value="Winged helix-like DNA-binding domain superfamily/Winged helix DNA-binding domain"/>
    <property type="match status" value="1"/>
</dbReference>
<evidence type="ECO:0000256" key="2">
    <source>
        <dbReference type="ARBA" id="ARBA00023015"/>
    </source>
</evidence>
<dbReference type="eggNOG" id="COG1595">
    <property type="taxonomic scope" value="Bacteria"/>
</dbReference>
<dbReference type="GO" id="GO:0016987">
    <property type="term" value="F:sigma factor activity"/>
    <property type="evidence" value="ECO:0007669"/>
    <property type="project" value="UniProtKB-KW"/>
</dbReference>
<dbReference type="EMBL" id="CP001848">
    <property type="protein sequence ID" value="ADB16078.1"/>
    <property type="molecule type" value="Genomic_DNA"/>
</dbReference>
<dbReference type="GO" id="GO:0003677">
    <property type="term" value="F:DNA binding"/>
    <property type="evidence" value="ECO:0007669"/>
    <property type="project" value="InterPro"/>
</dbReference>
<dbReference type="Gene3D" id="1.10.1740.10">
    <property type="match status" value="1"/>
</dbReference>
<feature type="domain" description="RNA polymerase sigma factor 70 region 4 type 2" evidence="5">
    <location>
        <begin position="138"/>
        <end position="190"/>
    </location>
</feature>
<dbReference type="SUPFAM" id="SSF88946">
    <property type="entry name" value="Sigma2 domain of RNA polymerase sigma factors"/>
    <property type="match status" value="1"/>
</dbReference>
<dbReference type="InterPro" id="IPR013249">
    <property type="entry name" value="RNA_pol_sigma70_r4_t2"/>
</dbReference>
<comment type="similarity">
    <text evidence="1">Belongs to the sigma-70 factor family. ECF subfamily.</text>
</comment>
<accession>D2QWX4</accession>
<dbReference type="InterPro" id="IPR039425">
    <property type="entry name" value="RNA_pol_sigma-70-like"/>
</dbReference>
<keyword evidence="3" id="KW-0731">Sigma factor</keyword>
<reference evidence="6 7" key="1">
    <citation type="journal article" date="2009" name="Stand. Genomic Sci.">
        <title>Complete genome sequence of Pirellula staleyi type strain (ATCC 27377).</title>
        <authorList>
            <person name="Clum A."/>
            <person name="Tindall B.J."/>
            <person name="Sikorski J."/>
            <person name="Ivanova N."/>
            <person name="Mavrommatis K."/>
            <person name="Lucas S."/>
            <person name="Glavina del Rio T."/>
            <person name="Nolan M."/>
            <person name="Chen F."/>
            <person name="Tice H."/>
            <person name="Pitluck S."/>
            <person name="Cheng J.F."/>
            <person name="Chertkov O."/>
            <person name="Brettin T."/>
            <person name="Han C."/>
            <person name="Detter J.C."/>
            <person name="Kuske C."/>
            <person name="Bruce D."/>
            <person name="Goodwin L."/>
            <person name="Ovchinikova G."/>
            <person name="Pati A."/>
            <person name="Mikhailova N."/>
            <person name="Chen A."/>
            <person name="Palaniappan K."/>
            <person name="Land M."/>
            <person name="Hauser L."/>
            <person name="Chang Y.J."/>
            <person name="Jeffries C.D."/>
            <person name="Chain P."/>
            <person name="Rohde M."/>
            <person name="Goker M."/>
            <person name="Bristow J."/>
            <person name="Eisen J.A."/>
            <person name="Markowitz V."/>
            <person name="Hugenholtz P."/>
            <person name="Kyrpides N.C."/>
            <person name="Klenk H.P."/>
            <person name="Lapidus A."/>
        </authorList>
    </citation>
    <scope>NUCLEOTIDE SEQUENCE [LARGE SCALE GENOMIC DNA]</scope>
    <source>
        <strain evidence="7">ATCC 27377 / DSM 6068 / ICPB 4128</strain>
    </source>
</reference>
<dbReference type="InterPro" id="IPR013325">
    <property type="entry name" value="RNA_pol_sigma_r2"/>
</dbReference>
<sequence>MSRRVWHATEKCASDRVRSGVFAISSPALAFDWTLLFAQHDRWLRTVILARAGEAQAVDEVLQEVSLAAIKQQSPISDPARVAPWLYRLAVLQSLLYRRRCGRQRKLLYRATELRAVKHEATTHYDPSRWLMAEERAQMVREAMSQLASRDAEILLLKYTEHWSYAQMADHLGISLSAVETRLHRARARLRTLLESHALEVSFP</sequence>